<protein>
    <recommendedName>
        <fullName evidence="1">Reverse transcriptase domain-containing protein</fullName>
    </recommendedName>
</protein>
<reference evidence="2 3" key="1">
    <citation type="submission" date="2023-08" db="EMBL/GenBank/DDBJ databases">
        <title>A Necator americanus chromosomal reference genome.</title>
        <authorList>
            <person name="Ilik V."/>
            <person name="Petrzelkova K.J."/>
            <person name="Pardy F."/>
            <person name="Fuh T."/>
            <person name="Niatou-Singa F.S."/>
            <person name="Gouil Q."/>
            <person name="Baker L."/>
            <person name="Ritchie M.E."/>
            <person name="Jex A.R."/>
            <person name="Gazzola D."/>
            <person name="Li H."/>
            <person name="Toshio Fujiwara R."/>
            <person name="Zhan B."/>
            <person name="Aroian R.V."/>
            <person name="Pafco B."/>
            <person name="Schwarz E.M."/>
        </authorList>
    </citation>
    <scope>NUCLEOTIDE SEQUENCE [LARGE SCALE GENOMIC DNA]</scope>
    <source>
        <strain evidence="2 3">Aroian</strain>
        <tissue evidence="2">Whole animal</tissue>
    </source>
</reference>
<dbReference type="InterPro" id="IPR000477">
    <property type="entry name" value="RT_dom"/>
</dbReference>
<dbReference type="Pfam" id="PF00078">
    <property type="entry name" value="RVT_1"/>
    <property type="match status" value="1"/>
</dbReference>
<name>A0ABR1E0C6_NECAM</name>
<proteinExistence type="predicted"/>
<dbReference type="Proteomes" id="UP001303046">
    <property type="component" value="Unassembled WGS sequence"/>
</dbReference>
<dbReference type="PANTHER" id="PTHR47027:SF20">
    <property type="entry name" value="REVERSE TRANSCRIPTASE-LIKE PROTEIN WITH RNA-DIRECTED DNA POLYMERASE DOMAIN"/>
    <property type="match status" value="1"/>
</dbReference>
<evidence type="ECO:0000313" key="3">
    <source>
        <dbReference type="Proteomes" id="UP001303046"/>
    </source>
</evidence>
<evidence type="ECO:0000313" key="2">
    <source>
        <dbReference type="EMBL" id="KAK6756104.1"/>
    </source>
</evidence>
<gene>
    <name evidence="2" type="primary">Necator_chrV.g19266</name>
    <name evidence="2" type="ORF">RB195_014474</name>
</gene>
<dbReference type="EMBL" id="JAVFWL010000005">
    <property type="protein sequence ID" value="KAK6756104.1"/>
    <property type="molecule type" value="Genomic_DNA"/>
</dbReference>
<feature type="domain" description="Reverse transcriptase" evidence="1">
    <location>
        <begin position="24"/>
        <end position="127"/>
    </location>
</feature>
<sequence length="292" mass="33255">MEYQFVRLLDDMNQRTTAAVRTPAGCTTPFEVVTGVRQVVVAGPFLFNFTIDDIMRRTYADDVVIFAESRTKLQHVVNLVSKPAAAYRLRLCADKCKQMWFSSRLRTGIRVGAQPIELVDEFCYLGHFCNQVLNEMPVVDPHHQRSQDASLPIRNSPHHDVGSETWAAPSTVMEKLDCTERKLLRRPTTLATFGLRKPADPLVQGILRGLSGSSWKKPPGRKQKFWSGVVKEDLRTLGVDRQFRRDVRFRGIWNSDDWIDSVQALAEDREGWAELCSRTTHLGEDAGNRVRQ</sequence>
<dbReference type="PANTHER" id="PTHR47027">
    <property type="entry name" value="REVERSE TRANSCRIPTASE DOMAIN-CONTAINING PROTEIN"/>
    <property type="match status" value="1"/>
</dbReference>
<comment type="caution">
    <text evidence="2">The sequence shown here is derived from an EMBL/GenBank/DDBJ whole genome shotgun (WGS) entry which is preliminary data.</text>
</comment>
<evidence type="ECO:0000259" key="1">
    <source>
        <dbReference type="Pfam" id="PF00078"/>
    </source>
</evidence>
<keyword evidence="3" id="KW-1185">Reference proteome</keyword>
<accession>A0ABR1E0C6</accession>
<organism evidence="2 3">
    <name type="scientific">Necator americanus</name>
    <name type="common">Human hookworm</name>
    <dbReference type="NCBI Taxonomy" id="51031"/>
    <lineage>
        <taxon>Eukaryota</taxon>
        <taxon>Metazoa</taxon>
        <taxon>Ecdysozoa</taxon>
        <taxon>Nematoda</taxon>
        <taxon>Chromadorea</taxon>
        <taxon>Rhabditida</taxon>
        <taxon>Rhabditina</taxon>
        <taxon>Rhabditomorpha</taxon>
        <taxon>Strongyloidea</taxon>
        <taxon>Ancylostomatidae</taxon>
        <taxon>Bunostominae</taxon>
        <taxon>Necator</taxon>
    </lineage>
</organism>